<name>A0A5B9QMW1_9BACT</name>
<keyword evidence="6" id="KW-1185">Reference proteome</keyword>
<organism evidence="5 6">
    <name type="scientific">Roseimaritima ulvae</name>
    <dbReference type="NCBI Taxonomy" id="980254"/>
    <lineage>
        <taxon>Bacteria</taxon>
        <taxon>Pseudomonadati</taxon>
        <taxon>Planctomycetota</taxon>
        <taxon>Planctomycetia</taxon>
        <taxon>Pirellulales</taxon>
        <taxon>Pirellulaceae</taxon>
        <taxon>Roseimaritima</taxon>
    </lineage>
</organism>
<evidence type="ECO:0000313" key="5">
    <source>
        <dbReference type="EMBL" id="QEG38815.1"/>
    </source>
</evidence>
<keyword evidence="3" id="KW-0804">Transcription</keyword>
<feature type="domain" description="HTH luxR-type" evidence="4">
    <location>
        <begin position="13"/>
        <end position="82"/>
    </location>
</feature>
<dbReference type="Gene3D" id="1.10.10.10">
    <property type="entry name" value="Winged helix-like DNA-binding domain superfamily/Winged helix DNA-binding domain"/>
    <property type="match status" value="1"/>
</dbReference>
<dbReference type="Proteomes" id="UP000325286">
    <property type="component" value="Chromosome"/>
</dbReference>
<dbReference type="InterPro" id="IPR000792">
    <property type="entry name" value="Tscrpt_reg_LuxR_C"/>
</dbReference>
<dbReference type="EMBL" id="CP042914">
    <property type="protein sequence ID" value="QEG38815.1"/>
    <property type="molecule type" value="Genomic_DNA"/>
</dbReference>
<dbReference type="SUPFAM" id="SSF46894">
    <property type="entry name" value="C-terminal effector domain of the bipartite response regulators"/>
    <property type="match status" value="1"/>
</dbReference>
<evidence type="ECO:0000313" key="6">
    <source>
        <dbReference type="Proteomes" id="UP000325286"/>
    </source>
</evidence>
<evidence type="ECO:0000256" key="2">
    <source>
        <dbReference type="ARBA" id="ARBA00023125"/>
    </source>
</evidence>
<dbReference type="PROSITE" id="PS50043">
    <property type="entry name" value="HTH_LUXR_2"/>
    <property type="match status" value="1"/>
</dbReference>
<dbReference type="CDD" id="cd06170">
    <property type="entry name" value="LuxR_C_like"/>
    <property type="match status" value="1"/>
</dbReference>
<reference evidence="5 6" key="1">
    <citation type="submission" date="2019-08" db="EMBL/GenBank/DDBJ databases">
        <title>Deep-cultivation of Planctomycetes and their phenomic and genomic characterization uncovers novel biology.</title>
        <authorList>
            <person name="Wiegand S."/>
            <person name="Jogler M."/>
            <person name="Boedeker C."/>
            <person name="Pinto D."/>
            <person name="Vollmers J."/>
            <person name="Rivas-Marin E."/>
            <person name="Kohn T."/>
            <person name="Peeters S.H."/>
            <person name="Heuer A."/>
            <person name="Rast P."/>
            <person name="Oberbeckmann S."/>
            <person name="Bunk B."/>
            <person name="Jeske O."/>
            <person name="Meyerdierks A."/>
            <person name="Storesund J.E."/>
            <person name="Kallscheuer N."/>
            <person name="Luecker S."/>
            <person name="Lage O.M."/>
            <person name="Pohl T."/>
            <person name="Merkel B.J."/>
            <person name="Hornburger P."/>
            <person name="Mueller R.-W."/>
            <person name="Bruemmer F."/>
            <person name="Labrenz M."/>
            <person name="Spormann A.M."/>
            <person name="Op den Camp H."/>
            <person name="Overmann J."/>
            <person name="Amann R."/>
            <person name="Jetten M.S.M."/>
            <person name="Mascher T."/>
            <person name="Medema M.H."/>
            <person name="Devos D.P."/>
            <person name="Kaster A.-K."/>
            <person name="Ovreas L."/>
            <person name="Rohde M."/>
            <person name="Galperin M.Y."/>
            <person name="Jogler C."/>
        </authorList>
    </citation>
    <scope>NUCLEOTIDE SEQUENCE [LARGE SCALE GENOMIC DNA]</scope>
    <source>
        <strain evidence="5 6">UC8</strain>
    </source>
</reference>
<protein>
    <submittedName>
        <fullName evidence="5">Virulence factors putative positive transcription regulator BvgA</fullName>
    </submittedName>
</protein>
<dbReference type="PANTHER" id="PTHR44688:SF16">
    <property type="entry name" value="DNA-BINDING TRANSCRIPTIONAL ACTIVATOR DEVR_DOSR"/>
    <property type="match status" value="1"/>
</dbReference>
<dbReference type="GO" id="GO:0006355">
    <property type="term" value="P:regulation of DNA-templated transcription"/>
    <property type="evidence" value="ECO:0007669"/>
    <property type="project" value="InterPro"/>
</dbReference>
<dbReference type="Pfam" id="PF00196">
    <property type="entry name" value="GerE"/>
    <property type="match status" value="1"/>
</dbReference>
<gene>
    <name evidence="5" type="primary">bvgA</name>
    <name evidence="5" type="ORF">UC8_07730</name>
</gene>
<proteinExistence type="predicted"/>
<dbReference type="PRINTS" id="PR00038">
    <property type="entry name" value="HTHLUXR"/>
</dbReference>
<dbReference type="AlphaFoldDB" id="A0A5B9QMW1"/>
<dbReference type="KEGG" id="rul:UC8_07730"/>
<evidence type="ECO:0000256" key="1">
    <source>
        <dbReference type="ARBA" id="ARBA00023015"/>
    </source>
</evidence>
<dbReference type="PROSITE" id="PS00622">
    <property type="entry name" value="HTH_LUXR_1"/>
    <property type="match status" value="1"/>
</dbReference>
<evidence type="ECO:0000259" key="4">
    <source>
        <dbReference type="PROSITE" id="PS50043"/>
    </source>
</evidence>
<dbReference type="PANTHER" id="PTHR44688">
    <property type="entry name" value="DNA-BINDING TRANSCRIPTIONAL ACTIVATOR DEVR_DOSR"/>
    <property type="match status" value="1"/>
</dbReference>
<dbReference type="OrthoDB" id="9796655at2"/>
<dbReference type="RefSeq" id="WP_084427738.1">
    <property type="nucleotide sequence ID" value="NZ_CP042914.1"/>
</dbReference>
<dbReference type="InterPro" id="IPR036388">
    <property type="entry name" value="WH-like_DNA-bd_sf"/>
</dbReference>
<accession>A0A5B9QMW1</accession>
<keyword evidence="2" id="KW-0238">DNA-binding</keyword>
<keyword evidence="1" id="KW-0805">Transcription regulation</keyword>
<dbReference type="InterPro" id="IPR016032">
    <property type="entry name" value="Sig_transdc_resp-reg_C-effctor"/>
</dbReference>
<dbReference type="GO" id="GO:0003677">
    <property type="term" value="F:DNA binding"/>
    <property type="evidence" value="ECO:0007669"/>
    <property type="project" value="UniProtKB-KW"/>
</dbReference>
<sequence length="83" mass="9303">MIRSRVGNRQTAATVGIASLTNRELQVLEQVGKGQSTRQIADAMYLSVKTIERHKENIKQKLAIENASPLVQHATQWILSRGY</sequence>
<dbReference type="SMART" id="SM00421">
    <property type="entry name" value="HTH_LUXR"/>
    <property type="match status" value="1"/>
</dbReference>
<evidence type="ECO:0000256" key="3">
    <source>
        <dbReference type="ARBA" id="ARBA00023163"/>
    </source>
</evidence>